<evidence type="ECO:0000313" key="8">
    <source>
        <dbReference type="Proteomes" id="UP000482155"/>
    </source>
</evidence>
<accession>A0A6B3SVE6</accession>
<comment type="caution">
    <text evidence="7">The sequence shown here is derived from an EMBL/GenBank/DDBJ whole genome shotgun (WGS) entry which is preliminary data.</text>
</comment>
<dbReference type="Proteomes" id="UP000482155">
    <property type="component" value="Unassembled WGS sequence"/>
</dbReference>
<evidence type="ECO:0000256" key="1">
    <source>
        <dbReference type="ARBA" id="ARBA00004370"/>
    </source>
</evidence>
<dbReference type="EMBL" id="JAAIVB010000037">
    <property type="protein sequence ID" value="NEX61599.1"/>
    <property type="molecule type" value="Genomic_DNA"/>
</dbReference>
<gene>
    <name evidence="7" type="ORF">G3574_10955</name>
</gene>
<evidence type="ECO:0000256" key="2">
    <source>
        <dbReference type="ARBA" id="ARBA00022692"/>
    </source>
</evidence>
<dbReference type="RefSeq" id="WP_163962969.1">
    <property type="nucleotide sequence ID" value="NZ_JAAIVB010000037.1"/>
</dbReference>
<dbReference type="Pfam" id="PF13664">
    <property type="entry name" value="DUF4149"/>
    <property type="match status" value="1"/>
</dbReference>
<organism evidence="7 8">
    <name type="scientific">Noviherbaspirillum galbum</name>
    <dbReference type="NCBI Taxonomy" id="2709383"/>
    <lineage>
        <taxon>Bacteria</taxon>
        <taxon>Pseudomonadati</taxon>
        <taxon>Pseudomonadota</taxon>
        <taxon>Betaproteobacteria</taxon>
        <taxon>Burkholderiales</taxon>
        <taxon>Oxalobacteraceae</taxon>
        <taxon>Noviherbaspirillum</taxon>
    </lineage>
</organism>
<feature type="transmembrane region" description="Helical" evidence="5">
    <location>
        <begin position="133"/>
        <end position="154"/>
    </location>
</feature>
<feature type="transmembrane region" description="Helical" evidence="5">
    <location>
        <begin position="88"/>
        <end position="107"/>
    </location>
</feature>
<name>A0A6B3SVE6_9BURK</name>
<comment type="subcellular location">
    <subcellularLocation>
        <location evidence="1">Membrane</location>
    </subcellularLocation>
</comment>
<evidence type="ECO:0000256" key="4">
    <source>
        <dbReference type="ARBA" id="ARBA00023136"/>
    </source>
</evidence>
<keyword evidence="3 5" id="KW-1133">Transmembrane helix</keyword>
<evidence type="ECO:0000313" key="7">
    <source>
        <dbReference type="EMBL" id="NEX61599.1"/>
    </source>
</evidence>
<keyword evidence="2 5" id="KW-0812">Transmembrane</keyword>
<evidence type="ECO:0000256" key="5">
    <source>
        <dbReference type="SAM" id="Phobius"/>
    </source>
</evidence>
<evidence type="ECO:0000259" key="6">
    <source>
        <dbReference type="Pfam" id="PF13664"/>
    </source>
</evidence>
<feature type="transmembrane region" description="Helical" evidence="5">
    <location>
        <begin position="49"/>
        <end position="67"/>
    </location>
</feature>
<protein>
    <submittedName>
        <fullName evidence="7">DUF4149 domain-containing protein</fullName>
    </submittedName>
</protein>
<dbReference type="GO" id="GO:0016020">
    <property type="term" value="C:membrane"/>
    <property type="evidence" value="ECO:0007669"/>
    <property type="project" value="UniProtKB-SubCell"/>
</dbReference>
<proteinExistence type="predicted"/>
<evidence type="ECO:0000256" key="3">
    <source>
        <dbReference type="ARBA" id="ARBA00022989"/>
    </source>
</evidence>
<keyword evidence="8" id="KW-1185">Reference proteome</keyword>
<reference evidence="7 8" key="1">
    <citation type="submission" date="2020-02" db="EMBL/GenBank/DDBJ databases">
        <authorList>
            <person name="Kim M.K."/>
        </authorList>
    </citation>
    <scope>NUCLEOTIDE SEQUENCE [LARGE SCALE GENOMIC DNA]</scope>
    <source>
        <strain evidence="7 8">17J57-3</strain>
    </source>
</reference>
<feature type="domain" description="TMEM205-like" evidence="6">
    <location>
        <begin position="9"/>
        <end position="118"/>
    </location>
</feature>
<dbReference type="InterPro" id="IPR025423">
    <property type="entry name" value="TMEM205-like"/>
</dbReference>
<keyword evidence="4 5" id="KW-0472">Membrane</keyword>
<sequence length="157" mass="16937">MSISRFRLLLITFWVGSLWTIGYLVAPTLFATLSDRVLAGTIAGRLFRVEAWVSVVCALILIGMSWRGKSGQGVDPQIGVSQAGKGRAVLWIALAMLACTLVGYFGLQPFMGALREAAQSGGMDEAARRQFGMLHGVASAFYLAQSVLGIALVWKQR</sequence>
<dbReference type="AlphaFoldDB" id="A0A6B3SVE6"/>